<reference evidence="2" key="2">
    <citation type="submission" date="2012-12" db="EMBL/GenBank/DDBJ databases">
        <authorList>
            <consortium name="WormBase Consortium"/>
            <person name="Ghedin E."/>
            <person name="Paulini M."/>
        </authorList>
    </citation>
    <scope>NUCLEOTIDE SEQUENCE</scope>
    <source>
        <strain evidence="2">FR3</strain>
    </source>
</reference>
<feature type="transmembrane region" description="Helical" evidence="1">
    <location>
        <begin position="98"/>
        <end position="120"/>
    </location>
</feature>
<gene>
    <name evidence="2" type="primary">Bm9072</name>
    <name evidence="2" type="ORF">BM_Bm9072</name>
</gene>
<organism evidence="2">
    <name type="scientific">Brugia malayi</name>
    <name type="common">Filarial nematode worm</name>
    <dbReference type="NCBI Taxonomy" id="6279"/>
    <lineage>
        <taxon>Eukaryota</taxon>
        <taxon>Metazoa</taxon>
        <taxon>Ecdysozoa</taxon>
        <taxon>Nematoda</taxon>
        <taxon>Chromadorea</taxon>
        <taxon>Rhabditida</taxon>
        <taxon>Spirurina</taxon>
        <taxon>Spiruromorpha</taxon>
        <taxon>Filarioidea</taxon>
        <taxon>Onchocercidae</taxon>
        <taxon>Brugia</taxon>
    </lineage>
</organism>
<proteinExistence type="predicted"/>
<sequence length="191" mass="21952">MNICQDAIQLMSFDLFFFVNAAEKERSKKVMLNSTGFCLVSPALIIDFLLGFSLDYQQILAYDWSCGKKFNRTFGISFPDRICRIPSNELCNRKLHEVLSRIIILSGLVEILMVLLLTVIGEREETHQLHGTHFNAETLQECLGLEHFLQINISLLRFTRSIDSPFRSTESFILSYLALYIFLLTNCIEIA</sequence>
<accession>A0A1I9G6G0</accession>
<keyword evidence="1" id="KW-0472">Membrane</keyword>
<feature type="transmembrane region" description="Helical" evidence="1">
    <location>
        <begin position="30"/>
        <end position="54"/>
    </location>
</feature>
<name>A0A1I9G6G0_BRUMA</name>
<dbReference type="EMBL" id="LN856835">
    <property type="protein sequence ID" value="CDQ03550.1"/>
    <property type="molecule type" value="Genomic_DNA"/>
</dbReference>
<protein>
    <submittedName>
        <fullName evidence="2">Bm9072, isoform c</fullName>
    </submittedName>
</protein>
<evidence type="ECO:0000256" key="1">
    <source>
        <dbReference type="SAM" id="Phobius"/>
    </source>
</evidence>
<keyword evidence="1" id="KW-1133">Transmembrane helix</keyword>
<evidence type="ECO:0000313" key="2">
    <source>
        <dbReference type="EMBL" id="CDQ03550.1"/>
    </source>
</evidence>
<dbReference type="AlphaFoldDB" id="A0A1I9G6G0"/>
<keyword evidence="1" id="KW-0812">Transmembrane</keyword>
<reference evidence="2" key="1">
    <citation type="journal article" date="2007" name="Science">
        <title>Draft genome of the filarial nematode parasite Brugia malayi.</title>
        <authorList>
            <person name="Ghedin E."/>
            <person name="Wang S."/>
            <person name="Spiro D."/>
            <person name="Caler E."/>
            <person name="Zhao Q."/>
            <person name="Crabtree J."/>
            <person name="Allen J.E."/>
            <person name="Delcher A.L."/>
            <person name="Guiliano D.B."/>
            <person name="Miranda-Saavedra D."/>
            <person name="Angiuoli S.V."/>
            <person name="Creasy T."/>
            <person name="Amedeo P."/>
            <person name="Haas B."/>
            <person name="El-Sayed N.M."/>
            <person name="Wortman J.R."/>
            <person name="Feldblyum T."/>
            <person name="Tallon L."/>
            <person name="Schatz M."/>
            <person name="Shumway M."/>
            <person name="Koo H."/>
            <person name="Salzberg S.L."/>
            <person name="Schobel S."/>
            <person name="Pertea M."/>
            <person name="Pop M."/>
            <person name="White O."/>
            <person name="Barton G.J."/>
            <person name="Carlow C.K."/>
            <person name="Crawford M.J."/>
            <person name="Daub J."/>
            <person name="Dimmic M.W."/>
            <person name="Estes C.F."/>
            <person name="Foster J.M."/>
            <person name="Ganatra M."/>
            <person name="Gregory W.F."/>
            <person name="Johnson N.M."/>
            <person name="Jin J."/>
            <person name="Komuniecki R."/>
            <person name="Korf I."/>
            <person name="Kumar S."/>
            <person name="Laney S."/>
            <person name="Li B.W."/>
            <person name="Li W."/>
            <person name="Lindblom T.H."/>
            <person name="Lustigman S."/>
            <person name="Ma D."/>
            <person name="Maina C.V."/>
            <person name="Martin D.M."/>
            <person name="McCarter J.P."/>
            <person name="McReynolds L."/>
            <person name="Mitreva M."/>
            <person name="Nutman T.B."/>
            <person name="Parkinson J."/>
            <person name="Peregrin-Alvarez J.M."/>
            <person name="Poole C."/>
            <person name="Ren Q."/>
            <person name="Saunders L."/>
            <person name="Sluder A.E."/>
            <person name="Smith K."/>
            <person name="Stanke M."/>
            <person name="Unnasch T.R."/>
            <person name="Ware J."/>
            <person name="Wei A.D."/>
            <person name="Weil G."/>
            <person name="Williams D.J."/>
            <person name="Zhang Y."/>
            <person name="Williams S.A."/>
            <person name="Fraser-Liggett C."/>
            <person name="Slatko B."/>
            <person name="Blaxter M.L."/>
            <person name="Scott A.L."/>
        </authorList>
    </citation>
    <scope>NUCLEOTIDE SEQUENCE</scope>
    <source>
        <strain evidence="2">FR3</strain>
    </source>
</reference>